<accession>A0A937RM71</accession>
<dbReference type="AlphaFoldDB" id="A0A937RM71"/>
<proteinExistence type="predicted"/>
<protein>
    <submittedName>
        <fullName evidence="2">Uncharacterized protein</fullName>
    </submittedName>
</protein>
<sequence length="431" mass="44958">MDGFDGELHLRLLGERTLLSGGSQDPFGDPLVEQARALATVGALAIPVAQRVVDDYARARALRGLSGPDRFGPPATTAPLPRRIVPCHRVIGGPQGDLVLRYAILSQTETRLAITFRSNAQVPPAARQRPAGMPAGLTSVPSIAVTDDRGNTVTSSAFSGGGTLVQWRGFLTLRPALAPDTGWIELYGERADLGPDLGDRMVTIENFTETDAVERYLAQCLAATSQRPHSRSLYDALEALAAAGLVDPDDPAIATTLAIHQALTQLGGPRVPPPMPPARPAPPAQPAPPARLAEPWRSLLVRHGNTGGSEGTLFVGAATPVFDRISAVLLDLVSSDGGFQCDFELAGPAEIGVAGGSAVDTAVVTFSASDDLGNSYLGNPANWGTDGAGTVSGTLDFWPALDPKASRLDLVLTTGRARAVIAVPLTWDAAQ</sequence>
<dbReference type="GO" id="GO:0003908">
    <property type="term" value="F:methylated-DNA-[protein]-cysteine S-methyltransferase activity"/>
    <property type="evidence" value="ECO:0007669"/>
    <property type="project" value="InterPro"/>
</dbReference>
<feature type="region of interest" description="Disordered" evidence="1">
    <location>
        <begin position="269"/>
        <end position="290"/>
    </location>
</feature>
<feature type="compositionally biased region" description="Pro residues" evidence="1">
    <location>
        <begin position="270"/>
        <end position="289"/>
    </location>
</feature>
<dbReference type="InterPro" id="IPR001497">
    <property type="entry name" value="MethylDNA_cys_MeTrfase_AS"/>
</dbReference>
<keyword evidence="3" id="KW-1185">Reference proteome</keyword>
<evidence type="ECO:0000313" key="3">
    <source>
        <dbReference type="Proteomes" id="UP000604475"/>
    </source>
</evidence>
<evidence type="ECO:0000256" key="1">
    <source>
        <dbReference type="SAM" id="MobiDB-lite"/>
    </source>
</evidence>
<reference evidence="2" key="1">
    <citation type="submission" date="2020-12" db="EMBL/GenBank/DDBJ databases">
        <title>Genomic characterization of non-nitrogen-fixing Frankia strains.</title>
        <authorList>
            <person name="Carlos-Shanley C."/>
            <person name="Guerra T."/>
            <person name="Hahn D."/>
        </authorList>
    </citation>
    <scope>NUCLEOTIDE SEQUENCE</scope>
    <source>
        <strain evidence="2">CN6</strain>
    </source>
</reference>
<evidence type="ECO:0000313" key="2">
    <source>
        <dbReference type="EMBL" id="MBL7632795.1"/>
    </source>
</evidence>
<dbReference type="Proteomes" id="UP000604475">
    <property type="component" value="Unassembled WGS sequence"/>
</dbReference>
<comment type="caution">
    <text evidence="2">The sequence shown here is derived from an EMBL/GenBank/DDBJ whole genome shotgun (WGS) entry which is preliminary data.</text>
</comment>
<gene>
    <name evidence="2" type="ORF">I7412_37705</name>
</gene>
<dbReference type="RefSeq" id="WP_203004150.1">
    <property type="nucleotide sequence ID" value="NZ_JADWYU010000208.1"/>
</dbReference>
<organism evidence="2 3">
    <name type="scientific">Frankia nepalensis</name>
    <dbReference type="NCBI Taxonomy" id="1836974"/>
    <lineage>
        <taxon>Bacteria</taxon>
        <taxon>Bacillati</taxon>
        <taxon>Actinomycetota</taxon>
        <taxon>Actinomycetes</taxon>
        <taxon>Frankiales</taxon>
        <taxon>Frankiaceae</taxon>
        <taxon>Frankia</taxon>
    </lineage>
</organism>
<dbReference type="PROSITE" id="PS00374">
    <property type="entry name" value="MGMT"/>
    <property type="match status" value="1"/>
</dbReference>
<name>A0A937RM71_9ACTN</name>
<dbReference type="EMBL" id="JAEACQ010000350">
    <property type="protein sequence ID" value="MBL7632795.1"/>
    <property type="molecule type" value="Genomic_DNA"/>
</dbReference>
<dbReference type="GO" id="GO:0006281">
    <property type="term" value="P:DNA repair"/>
    <property type="evidence" value="ECO:0007669"/>
    <property type="project" value="InterPro"/>
</dbReference>